<accession>A0A1M5TPL6</accession>
<reference evidence="2 3" key="1">
    <citation type="submission" date="2016-11" db="EMBL/GenBank/DDBJ databases">
        <authorList>
            <person name="Jaros S."/>
            <person name="Januszkiewicz K."/>
            <person name="Wedrychowicz H."/>
        </authorList>
    </citation>
    <scope>NUCLEOTIDE SEQUENCE [LARGE SCALE GENOMIC DNA]</scope>
    <source>
        <strain evidence="2 3">CGMCC 1.10190</strain>
    </source>
</reference>
<proteinExistence type="predicted"/>
<dbReference type="Gene3D" id="1.10.260.40">
    <property type="entry name" value="lambda repressor-like DNA-binding domains"/>
    <property type="match status" value="1"/>
</dbReference>
<organism evidence="2 3">
    <name type="scientific">Pollutimonas bauzanensis</name>
    <dbReference type="NCBI Taxonomy" id="658167"/>
    <lineage>
        <taxon>Bacteria</taxon>
        <taxon>Pseudomonadati</taxon>
        <taxon>Pseudomonadota</taxon>
        <taxon>Betaproteobacteria</taxon>
        <taxon>Burkholderiales</taxon>
        <taxon>Alcaligenaceae</taxon>
        <taxon>Pollutimonas</taxon>
    </lineage>
</organism>
<keyword evidence="3" id="KW-1185">Reference proteome</keyword>
<dbReference type="RefSeq" id="WP_342743828.1">
    <property type="nucleotide sequence ID" value="NZ_FQXE01000003.1"/>
</dbReference>
<dbReference type="SUPFAM" id="SSF47413">
    <property type="entry name" value="lambda repressor-like DNA-binding domains"/>
    <property type="match status" value="1"/>
</dbReference>
<dbReference type="SMART" id="SM00530">
    <property type="entry name" value="HTH_XRE"/>
    <property type="match status" value="1"/>
</dbReference>
<dbReference type="CDD" id="cd00093">
    <property type="entry name" value="HTH_XRE"/>
    <property type="match status" value="1"/>
</dbReference>
<dbReference type="InterPro" id="IPR010982">
    <property type="entry name" value="Lambda_DNA-bd_dom_sf"/>
</dbReference>
<dbReference type="Proteomes" id="UP000184226">
    <property type="component" value="Unassembled WGS sequence"/>
</dbReference>
<name>A0A1M5TPL6_9BURK</name>
<dbReference type="Pfam" id="PF13560">
    <property type="entry name" value="HTH_31"/>
    <property type="match status" value="1"/>
</dbReference>
<dbReference type="InterPro" id="IPR001387">
    <property type="entry name" value="Cro/C1-type_HTH"/>
</dbReference>
<dbReference type="AlphaFoldDB" id="A0A1M5TPL6"/>
<gene>
    <name evidence="2" type="ORF">SAMN04488135_103444</name>
</gene>
<evidence type="ECO:0000313" key="2">
    <source>
        <dbReference type="EMBL" id="SHH52654.1"/>
    </source>
</evidence>
<evidence type="ECO:0000313" key="3">
    <source>
        <dbReference type="Proteomes" id="UP000184226"/>
    </source>
</evidence>
<feature type="domain" description="HTH cro/C1-type" evidence="1">
    <location>
        <begin position="18"/>
        <end position="71"/>
    </location>
</feature>
<dbReference type="GO" id="GO:0003677">
    <property type="term" value="F:DNA binding"/>
    <property type="evidence" value="ECO:0007669"/>
    <property type="project" value="InterPro"/>
</dbReference>
<sequence>MIGLNRSITNVNLFAERLRRTRTARGLSQTALAGACGLSQSAIANYESGSRRMAKDIFTLAEALDVNPIWLALGTGPQEPLPPPAETRTSYQLAESGPIHKLAPWPFAGISPDEYWSLPADARAIVENTLASLIKSLQKTG</sequence>
<evidence type="ECO:0000259" key="1">
    <source>
        <dbReference type="PROSITE" id="PS50943"/>
    </source>
</evidence>
<protein>
    <submittedName>
        <fullName evidence="2">Helix-turn-helix domain-containing protein</fullName>
    </submittedName>
</protein>
<dbReference type="STRING" id="658167.SAMN04488135_103444"/>
<dbReference type="EMBL" id="FQXE01000003">
    <property type="protein sequence ID" value="SHH52654.1"/>
    <property type="molecule type" value="Genomic_DNA"/>
</dbReference>
<dbReference type="PROSITE" id="PS50943">
    <property type="entry name" value="HTH_CROC1"/>
    <property type="match status" value="1"/>
</dbReference>